<gene>
    <name evidence="1" type="ORF">SPIRO4BDMA_40174</name>
</gene>
<protein>
    <recommendedName>
        <fullName evidence="2">Lipocalin-like domain-containing protein</fullName>
    </recommendedName>
</protein>
<proteinExistence type="predicted"/>
<organism evidence="1">
    <name type="scientific">uncultured spirochete</name>
    <dbReference type="NCBI Taxonomy" id="156406"/>
    <lineage>
        <taxon>Bacteria</taxon>
        <taxon>Pseudomonadati</taxon>
        <taxon>Spirochaetota</taxon>
        <taxon>Spirochaetia</taxon>
        <taxon>Spirochaetales</taxon>
        <taxon>environmental samples</taxon>
    </lineage>
</organism>
<dbReference type="EMBL" id="FWDO01000004">
    <property type="protein sequence ID" value="SLM17605.1"/>
    <property type="molecule type" value="Genomic_DNA"/>
</dbReference>
<dbReference type="PROSITE" id="PS51257">
    <property type="entry name" value="PROKAR_LIPOPROTEIN"/>
    <property type="match status" value="1"/>
</dbReference>
<sequence length="140" mass="15506">MKRFVLFGFLAVLLVAGCELFPNITWEDIKGEWDFPDTTFNDSTIKSIHLSLMDPGEGESEYRIDLSWENGDNYLLHYGEGSMDKNVFSGTYNLGGDYTDSTTYSVTVTFTLNNDQLKAVFTGTGPLNGLVLEHGTLNAG</sequence>
<accession>A0A3P3XMY6</accession>
<dbReference type="AlphaFoldDB" id="A0A3P3XMY6"/>
<evidence type="ECO:0008006" key="2">
    <source>
        <dbReference type="Google" id="ProtNLM"/>
    </source>
</evidence>
<evidence type="ECO:0000313" key="1">
    <source>
        <dbReference type="EMBL" id="SLM17605.1"/>
    </source>
</evidence>
<reference evidence="1" key="1">
    <citation type="submission" date="2017-02" db="EMBL/GenBank/DDBJ databases">
        <authorList>
            <person name="Regsiter A."/>
            <person name="William W."/>
        </authorList>
    </citation>
    <scope>NUCLEOTIDE SEQUENCE</scope>
    <source>
        <strain evidence="1">BdmA 4</strain>
    </source>
</reference>
<name>A0A3P3XMY6_9SPIR</name>